<dbReference type="AlphaFoldDB" id="A0AAJ6ZSX3"/>
<dbReference type="Proteomes" id="UP000694872">
    <property type="component" value="Unplaced"/>
</dbReference>
<keyword evidence="1" id="KW-0732">Signal</keyword>
<dbReference type="GeneID" id="106125722"/>
<protein>
    <submittedName>
        <fullName evidence="2">Uncharacterized protein LOC106125722 isoform X1</fullName>
    </submittedName>
</protein>
<dbReference type="RefSeq" id="XP_013178477.1">
    <property type="nucleotide sequence ID" value="XM_013323023.1"/>
</dbReference>
<reference evidence="2" key="1">
    <citation type="submission" date="2025-08" db="UniProtKB">
        <authorList>
            <consortium name="RefSeq"/>
        </authorList>
    </citation>
    <scope>IDENTIFICATION</scope>
</reference>
<gene>
    <name evidence="2" type="primary">LOC106125722</name>
</gene>
<name>A0AAJ6ZSX3_PAPXU</name>
<accession>A0AAJ6ZSX3</accession>
<dbReference type="KEGG" id="pxu:106125722"/>
<feature type="chain" id="PRO_5042606275" evidence="1">
    <location>
        <begin position="17"/>
        <end position="122"/>
    </location>
</feature>
<proteinExistence type="predicted"/>
<evidence type="ECO:0000313" key="2">
    <source>
        <dbReference type="RefSeq" id="XP_013178477.1"/>
    </source>
</evidence>
<organism evidence="2">
    <name type="scientific">Papilio xuthus</name>
    <name type="common">Asian swallowtail butterfly</name>
    <dbReference type="NCBI Taxonomy" id="66420"/>
    <lineage>
        <taxon>Eukaryota</taxon>
        <taxon>Metazoa</taxon>
        <taxon>Ecdysozoa</taxon>
        <taxon>Arthropoda</taxon>
        <taxon>Hexapoda</taxon>
        <taxon>Insecta</taxon>
        <taxon>Pterygota</taxon>
        <taxon>Neoptera</taxon>
        <taxon>Endopterygota</taxon>
        <taxon>Lepidoptera</taxon>
        <taxon>Glossata</taxon>
        <taxon>Ditrysia</taxon>
        <taxon>Papilionoidea</taxon>
        <taxon>Papilionidae</taxon>
        <taxon>Papilioninae</taxon>
        <taxon>Papilio</taxon>
    </lineage>
</organism>
<feature type="signal peptide" evidence="1">
    <location>
        <begin position="1"/>
        <end position="16"/>
    </location>
</feature>
<sequence length="122" mass="13709">MKVLILLCALLPLIYGKSTVKREISNALWAAAAALPEIYDLDAFQDENQEGRLLRERREPQLFWNSHSDGSDLNDDLDDGHNSLLNTGRNGLHNGKVRSDPNIFSHGCIFICQVINVPRPLK</sequence>
<evidence type="ECO:0000256" key="1">
    <source>
        <dbReference type="SAM" id="SignalP"/>
    </source>
</evidence>